<keyword evidence="2" id="KW-0575">Peroxidase</keyword>
<dbReference type="EMBL" id="BKCJ010099735">
    <property type="protein sequence ID" value="GEX28905.1"/>
    <property type="molecule type" value="Genomic_DNA"/>
</dbReference>
<dbReference type="PANTHER" id="PTHR33116:SF78">
    <property type="entry name" value="OS12G0587133 PROTEIN"/>
    <property type="match status" value="1"/>
</dbReference>
<gene>
    <name evidence="2" type="ORF">Tci_300880</name>
</gene>
<sequence length="225" mass="25500">MIRCLRHNKGWEEATSTLSSASIELKTCNAALLEAAGNSWEEVSFFIFLVFLFIVNHTILPSTGDDALLFGEWYRRNVMNLFHILKYFEMGSGLKVNISKSRIPGVGVSEAEIEVFASLIGCAHGIFPFSYPGLPVRNKMRLKEGWNAIIDRFRDKLSSWKAKNLSIVVRGWAEARECFSQIICPRVFQRLGRVNDDLASLVSHIGRLHLNANGADKWVWYLDTC</sequence>
<feature type="transmembrane region" description="Helical" evidence="1">
    <location>
        <begin position="43"/>
        <end position="60"/>
    </location>
</feature>
<accession>A0A699H3A0</accession>
<evidence type="ECO:0000256" key="1">
    <source>
        <dbReference type="SAM" id="Phobius"/>
    </source>
</evidence>
<protein>
    <submittedName>
        <fullName evidence="2">Peroxidase 20</fullName>
    </submittedName>
</protein>
<comment type="caution">
    <text evidence="2">The sequence shown here is derived from an EMBL/GenBank/DDBJ whole genome shotgun (WGS) entry which is preliminary data.</text>
</comment>
<keyword evidence="1" id="KW-0472">Membrane</keyword>
<keyword evidence="1" id="KW-1133">Transmembrane helix</keyword>
<dbReference type="PANTHER" id="PTHR33116">
    <property type="entry name" value="REVERSE TRANSCRIPTASE ZINC-BINDING DOMAIN-CONTAINING PROTEIN-RELATED-RELATED"/>
    <property type="match status" value="1"/>
</dbReference>
<proteinExistence type="predicted"/>
<reference evidence="2" key="1">
    <citation type="journal article" date="2019" name="Sci. Rep.">
        <title>Draft genome of Tanacetum cinerariifolium, the natural source of mosquito coil.</title>
        <authorList>
            <person name="Yamashiro T."/>
            <person name="Shiraishi A."/>
            <person name="Satake H."/>
            <person name="Nakayama K."/>
        </authorList>
    </citation>
    <scope>NUCLEOTIDE SEQUENCE</scope>
</reference>
<name>A0A699H3A0_TANCI</name>
<keyword evidence="2" id="KW-0560">Oxidoreductase</keyword>
<organism evidence="2">
    <name type="scientific">Tanacetum cinerariifolium</name>
    <name type="common">Dalmatian daisy</name>
    <name type="synonym">Chrysanthemum cinerariifolium</name>
    <dbReference type="NCBI Taxonomy" id="118510"/>
    <lineage>
        <taxon>Eukaryota</taxon>
        <taxon>Viridiplantae</taxon>
        <taxon>Streptophyta</taxon>
        <taxon>Embryophyta</taxon>
        <taxon>Tracheophyta</taxon>
        <taxon>Spermatophyta</taxon>
        <taxon>Magnoliopsida</taxon>
        <taxon>eudicotyledons</taxon>
        <taxon>Gunneridae</taxon>
        <taxon>Pentapetalae</taxon>
        <taxon>asterids</taxon>
        <taxon>campanulids</taxon>
        <taxon>Asterales</taxon>
        <taxon>Asteraceae</taxon>
        <taxon>Asteroideae</taxon>
        <taxon>Anthemideae</taxon>
        <taxon>Anthemidinae</taxon>
        <taxon>Tanacetum</taxon>
    </lineage>
</organism>
<dbReference type="GO" id="GO:0004601">
    <property type="term" value="F:peroxidase activity"/>
    <property type="evidence" value="ECO:0007669"/>
    <property type="project" value="UniProtKB-KW"/>
</dbReference>
<dbReference type="AlphaFoldDB" id="A0A699H3A0"/>
<keyword evidence="1" id="KW-0812">Transmembrane</keyword>
<evidence type="ECO:0000313" key="2">
    <source>
        <dbReference type="EMBL" id="GEX28905.1"/>
    </source>
</evidence>